<dbReference type="Proteomes" id="UP000326757">
    <property type="component" value="Unassembled WGS sequence"/>
</dbReference>
<dbReference type="InterPro" id="IPR036397">
    <property type="entry name" value="RNaseH_sf"/>
</dbReference>
<organism evidence="9 10">
    <name type="scientific">Monilinia laxa</name>
    <name type="common">Brown rot fungus</name>
    <name type="synonym">Sclerotinia laxa</name>
    <dbReference type="NCBI Taxonomy" id="61186"/>
    <lineage>
        <taxon>Eukaryota</taxon>
        <taxon>Fungi</taxon>
        <taxon>Dikarya</taxon>
        <taxon>Ascomycota</taxon>
        <taxon>Pezizomycotina</taxon>
        <taxon>Leotiomycetes</taxon>
        <taxon>Helotiales</taxon>
        <taxon>Sclerotiniaceae</taxon>
        <taxon>Monilinia</taxon>
    </lineage>
</organism>
<evidence type="ECO:0000256" key="6">
    <source>
        <dbReference type="ARBA" id="ARBA00022759"/>
    </source>
</evidence>
<dbReference type="OrthoDB" id="245563at2759"/>
<evidence type="ECO:0000256" key="5">
    <source>
        <dbReference type="ARBA" id="ARBA00022723"/>
    </source>
</evidence>
<proteinExistence type="inferred from homology"/>
<evidence type="ECO:0000259" key="8">
    <source>
        <dbReference type="PROSITE" id="PS50879"/>
    </source>
</evidence>
<feature type="domain" description="RNase H type-1" evidence="8">
    <location>
        <begin position="1"/>
        <end position="164"/>
    </location>
</feature>
<dbReference type="InterPro" id="IPR002156">
    <property type="entry name" value="RNaseH_domain"/>
</dbReference>
<comment type="catalytic activity">
    <reaction evidence="1">
        <text>Endonucleolytic cleavage to 5'-phosphomonoester.</text>
        <dbReference type="EC" id="3.1.26.4"/>
    </reaction>
</comment>
<evidence type="ECO:0000256" key="1">
    <source>
        <dbReference type="ARBA" id="ARBA00000077"/>
    </source>
</evidence>
<evidence type="ECO:0000256" key="4">
    <source>
        <dbReference type="ARBA" id="ARBA00022722"/>
    </source>
</evidence>
<dbReference type="SUPFAM" id="SSF53098">
    <property type="entry name" value="Ribonuclease H-like"/>
    <property type="match status" value="1"/>
</dbReference>
<dbReference type="EC" id="3.1.26.4" evidence="3"/>
<keyword evidence="10" id="KW-1185">Reference proteome</keyword>
<accession>A0A5N6JTR7</accession>
<evidence type="ECO:0000256" key="7">
    <source>
        <dbReference type="ARBA" id="ARBA00022801"/>
    </source>
</evidence>
<dbReference type="GO" id="GO:0046872">
    <property type="term" value="F:metal ion binding"/>
    <property type="evidence" value="ECO:0007669"/>
    <property type="project" value="UniProtKB-KW"/>
</dbReference>
<evidence type="ECO:0000313" key="9">
    <source>
        <dbReference type="EMBL" id="KAB8291168.1"/>
    </source>
</evidence>
<keyword evidence="5" id="KW-0479">Metal-binding</keyword>
<dbReference type="Gene3D" id="3.30.420.10">
    <property type="entry name" value="Ribonuclease H-like superfamily/Ribonuclease H"/>
    <property type="match status" value="1"/>
</dbReference>
<keyword evidence="4" id="KW-0540">Nuclease</keyword>
<evidence type="ECO:0000256" key="3">
    <source>
        <dbReference type="ARBA" id="ARBA00012180"/>
    </source>
</evidence>
<dbReference type="PANTHER" id="PTHR10642:SF26">
    <property type="entry name" value="RIBONUCLEASE H1"/>
    <property type="match status" value="1"/>
</dbReference>
<dbReference type="GO" id="GO:0003676">
    <property type="term" value="F:nucleic acid binding"/>
    <property type="evidence" value="ECO:0007669"/>
    <property type="project" value="InterPro"/>
</dbReference>
<dbReference type="InterPro" id="IPR050092">
    <property type="entry name" value="RNase_H"/>
</dbReference>
<dbReference type="PROSITE" id="PS50879">
    <property type="entry name" value="RNASE_H_1"/>
    <property type="match status" value="1"/>
</dbReference>
<comment type="similarity">
    <text evidence="2">Belongs to the RNase H family.</text>
</comment>
<evidence type="ECO:0000313" key="10">
    <source>
        <dbReference type="Proteomes" id="UP000326757"/>
    </source>
</evidence>
<dbReference type="AlphaFoldDB" id="A0A5N6JTR7"/>
<sequence length="164" mass="18816">MTYFMTLYVDGGCRHRPASDTYGAAIVIFKGRHGKALSRWALDLPTKEADLPVTNQRAKLSAIISAQLLALQQSLELSNDPSIHIKIYSDSREAISCIKERISRWRYNGWQNSRGEPVVNRDLLQQIDFLNTHLKALGEVKYIWISKFENQEANDVCNRYIDNM</sequence>
<dbReference type="GO" id="GO:0043137">
    <property type="term" value="P:DNA replication, removal of RNA primer"/>
    <property type="evidence" value="ECO:0007669"/>
    <property type="project" value="TreeGrafter"/>
</dbReference>
<dbReference type="PANTHER" id="PTHR10642">
    <property type="entry name" value="RIBONUCLEASE H1"/>
    <property type="match status" value="1"/>
</dbReference>
<comment type="caution">
    <text evidence="9">The sequence shown here is derived from an EMBL/GenBank/DDBJ whole genome shotgun (WGS) entry which is preliminary data.</text>
</comment>
<gene>
    <name evidence="9" type="ORF">EYC80_009856</name>
</gene>
<protein>
    <recommendedName>
        <fullName evidence="3">ribonuclease H</fullName>
        <ecNumber evidence="3">3.1.26.4</ecNumber>
    </recommendedName>
</protein>
<reference evidence="9 10" key="1">
    <citation type="submission" date="2019-06" db="EMBL/GenBank/DDBJ databases">
        <title>Genome Sequence of the Brown Rot Fungal Pathogen Monilinia laxa.</title>
        <authorList>
            <person name="De Miccolis Angelini R.M."/>
            <person name="Landi L."/>
            <person name="Abate D."/>
            <person name="Pollastro S."/>
            <person name="Romanazzi G."/>
            <person name="Faretra F."/>
        </authorList>
    </citation>
    <scope>NUCLEOTIDE SEQUENCE [LARGE SCALE GENOMIC DNA]</scope>
    <source>
        <strain evidence="9 10">Mlax316</strain>
    </source>
</reference>
<evidence type="ECO:0000256" key="2">
    <source>
        <dbReference type="ARBA" id="ARBA00005300"/>
    </source>
</evidence>
<dbReference type="Pfam" id="PF00075">
    <property type="entry name" value="RNase_H"/>
    <property type="match status" value="1"/>
</dbReference>
<name>A0A5N6JTR7_MONLA</name>
<dbReference type="GO" id="GO:0004523">
    <property type="term" value="F:RNA-DNA hybrid ribonuclease activity"/>
    <property type="evidence" value="ECO:0007669"/>
    <property type="project" value="UniProtKB-EC"/>
</dbReference>
<keyword evidence="7" id="KW-0378">Hydrolase</keyword>
<keyword evidence="6" id="KW-0255">Endonuclease</keyword>
<dbReference type="EMBL" id="VIGI01000015">
    <property type="protein sequence ID" value="KAB8291168.1"/>
    <property type="molecule type" value="Genomic_DNA"/>
</dbReference>
<dbReference type="InterPro" id="IPR012337">
    <property type="entry name" value="RNaseH-like_sf"/>
</dbReference>